<gene>
    <name evidence="8" type="ORF">GRF29_106g527517</name>
</gene>
<dbReference type="InterPro" id="IPR002401">
    <property type="entry name" value="Cyt_P450_E_grp-I"/>
</dbReference>
<proteinExistence type="inferred from homology"/>
<dbReference type="PRINTS" id="PR00385">
    <property type="entry name" value="P450"/>
</dbReference>
<evidence type="ECO:0000256" key="1">
    <source>
        <dbReference type="ARBA" id="ARBA00001971"/>
    </source>
</evidence>
<dbReference type="Gene3D" id="1.10.630.10">
    <property type="entry name" value="Cytochrome P450"/>
    <property type="match status" value="1"/>
</dbReference>
<keyword evidence="6" id="KW-0503">Monooxygenase</keyword>
<keyword evidence="5 6" id="KW-0349">Heme</keyword>
<keyword evidence="9" id="KW-1185">Reference proteome</keyword>
<dbReference type="PANTHER" id="PTHR24305">
    <property type="entry name" value="CYTOCHROME P450"/>
    <property type="match status" value="1"/>
</dbReference>
<dbReference type="PROSITE" id="PS00086">
    <property type="entry name" value="CYTOCHROME_P450"/>
    <property type="match status" value="1"/>
</dbReference>
<keyword evidence="7" id="KW-1133">Transmembrane helix</keyword>
<dbReference type="CDD" id="cd11060">
    <property type="entry name" value="CYP57A1-like"/>
    <property type="match status" value="1"/>
</dbReference>
<dbReference type="GO" id="GO:0004497">
    <property type="term" value="F:monooxygenase activity"/>
    <property type="evidence" value="ECO:0007669"/>
    <property type="project" value="UniProtKB-KW"/>
</dbReference>
<evidence type="ECO:0000256" key="4">
    <source>
        <dbReference type="ARBA" id="ARBA00023004"/>
    </source>
</evidence>
<evidence type="ECO:0000313" key="8">
    <source>
        <dbReference type="EMBL" id="KAK3203749.1"/>
    </source>
</evidence>
<accession>A0AAN6RE49</accession>
<organism evidence="8 9">
    <name type="scientific">Pseudopithomyces chartarum</name>
    <dbReference type="NCBI Taxonomy" id="1892770"/>
    <lineage>
        <taxon>Eukaryota</taxon>
        <taxon>Fungi</taxon>
        <taxon>Dikarya</taxon>
        <taxon>Ascomycota</taxon>
        <taxon>Pezizomycotina</taxon>
        <taxon>Dothideomycetes</taxon>
        <taxon>Pleosporomycetidae</taxon>
        <taxon>Pleosporales</taxon>
        <taxon>Massarineae</taxon>
        <taxon>Didymosphaeriaceae</taxon>
        <taxon>Pseudopithomyces</taxon>
    </lineage>
</organism>
<keyword evidence="7" id="KW-0472">Membrane</keyword>
<keyword evidence="7" id="KW-0812">Transmembrane</keyword>
<comment type="similarity">
    <text evidence="2 6">Belongs to the cytochrome P450 family.</text>
</comment>
<dbReference type="GO" id="GO:0005506">
    <property type="term" value="F:iron ion binding"/>
    <property type="evidence" value="ECO:0007669"/>
    <property type="project" value="InterPro"/>
</dbReference>
<dbReference type="Proteomes" id="UP001280581">
    <property type="component" value="Unassembled WGS sequence"/>
</dbReference>
<dbReference type="InterPro" id="IPR001128">
    <property type="entry name" value="Cyt_P450"/>
</dbReference>
<evidence type="ECO:0000256" key="6">
    <source>
        <dbReference type="RuleBase" id="RU000461"/>
    </source>
</evidence>
<protein>
    <recommendedName>
        <fullName evidence="10">Cytochrome P450</fullName>
    </recommendedName>
</protein>
<dbReference type="GO" id="GO:0020037">
    <property type="term" value="F:heme binding"/>
    <property type="evidence" value="ECO:0007669"/>
    <property type="project" value="InterPro"/>
</dbReference>
<dbReference type="AlphaFoldDB" id="A0AAN6RE49"/>
<evidence type="ECO:0008006" key="10">
    <source>
        <dbReference type="Google" id="ProtNLM"/>
    </source>
</evidence>
<dbReference type="SUPFAM" id="SSF48264">
    <property type="entry name" value="Cytochrome P450"/>
    <property type="match status" value="1"/>
</dbReference>
<keyword evidence="4 5" id="KW-0408">Iron</keyword>
<reference evidence="8 9" key="1">
    <citation type="submission" date="2021-02" db="EMBL/GenBank/DDBJ databases">
        <title>Genome assembly of Pseudopithomyces chartarum.</title>
        <authorList>
            <person name="Jauregui R."/>
            <person name="Singh J."/>
            <person name="Voisey C."/>
        </authorList>
    </citation>
    <scope>NUCLEOTIDE SEQUENCE [LARGE SCALE GENOMIC DNA]</scope>
    <source>
        <strain evidence="8 9">AGR01</strain>
    </source>
</reference>
<evidence type="ECO:0000256" key="7">
    <source>
        <dbReference type="SAM" id="Phobius"/>
    </source>
</evidence>
<evidence type="ECO:0000313" key="9">
    <source>
        <dbReference type="Proteomes" id="UP001280581"/>
    </source>
</evidence>
<evidence type="ECO:0000256" key="3">
    <source>
        <dbReference type="ARBA" id="ARBA00022723"/>
    </source>
</evidence>
<keyword evidence="3 5" id="KW-0479">Metal-binding</keyword>
<comment type="caution">
    <text evidence="8">The sequence shown here is derived from an EMBL/GenBank/DDBJ whole genome shotgun (WGS) entry which is preliminary data.</text>
</comment>
<name>A0AAN6RE49_9PLEO</name>
<dbReference type="Pfam" id="PF00067">
    <property type="entry name" value="p450"/>
    <property type="match status" value="1"/>
</dbReference>
<feature type="binding site" description="axial binding residue" evidence="5">
    <location>
        <position position="435"/>
    </location>
    <ligand>
        <name>heme</name>
        <dbReference type="ChEBI" id="CHEBI:30413"/>
    </ligand>
    <ligandPart>
        <name>Fe</name>
        <dbReference type="ChEBI" id="CHEBI:18248"/>
    </ligandPart>
</feature>
<dbReference type="InterPro" id="IPR050121">
    <property type="entry name" value="Cytochrome_P450_monoxygenase"/>
</dbReference>
<dbReference type="GO" id="GO:0016705">
    <property type="term" value="F:oxidoreductase activity, acting on paired donors, with incorporation or reduction of molecular oxygen"/>
    <property type="evidence" value="ECO:0007669"/>
    <property type="project" value="InterPro"/>
</dbReference>
<comment type="cofactor">
    <cofactor evidence="1 5">
        <name>heme</name>
        <dbReference type="ChEBI" id="CHEBI:30413"/>
    </cofactor>
</comment>
<dbReference type="InterPro" id="IPR017972">
    <property type="entry name" value="Cyt_P450_CS"/>
</dbReference>
<keyword evidence="6" id="KW-0560">Oxidoreductase</keyword>
<dbReference type="PANTHER" id="PTHR24305:SF232">
    <property type="entry name" value="P450, PUTATIVE (EUROFUNG)-RELATED"/>
    <property type="match status" value="1"/>
</dbReference>
<dbReference type="EMBL" id="WVTA01000010">
    <property type="protein sequence ID" value="KAK3203749.1"/>
    <property type="molecule type" value="Genomic_DNA"/>
</dbReference>
<evidence type="ECO:0000256" key="2">
    <source>
        <dbReference type="ARBA" id="ARBA00010617"/>
    </source>
</evidence>
<dbReference type="InterPro" id="IPR036396">
    <property type="entry name" value="Cyt_P450_sf"/>
</dbReference>
<evidence type="ECO:0000256" key="5">
    <source>
        <dbReference type="PIRSR" id="PIRSR602401-1"/>
    </source>
</evidence>
<sequence>MMFSYQSLPILLSVLLILSYIGYQRFFSPLARIPGPFLASLTSWWLVSQTRTQRYHRISIDLHKKYGPIVRTSPNQVSVSTAQLVRQVYPISTTAWPKSDWYRVWRGPRKLDLFAGQDQKMHKQQRKFVARAYSTETLKDLEPYVDNCLQMLMQQLDKRVGHRVDMAKWVHLFSFDVVGEITWSANFGYVAAGKDDGIFASIQTLGRSGSWLGHVPYVYYVHELLKPLIGNWLGVGERHGTLRDFAIRETARRRQNPGGKRDLVNRFFESHEKQPQDFTYTDVISMGTAQVAAGSDTTAASMNAIIYYVLKNQSVKSKLVAEIDEAWMKGELSNPVRQDEAAKLHYLQAVINEGLRINPAFGMDLPRVVPAEGATIEDYYLPAGTVVGMNAWAVQRDETVYGHDTESFRPERWLEGDTSDMFRYFLAFGAGSRTCLGRNIAFQEISKLITTLFLNYDMTLADPDRDWTETC</sequence>
<feature type="transmembrane region" description="Helical" evidence="7">
    <location>
        <begin position="6"/>
        <end position="23"/>
    </location>
</feature>
<dbReference type="PRINTS" id="PR00463">
    <property type="entry name" value="EP450I"/>
</dbReference>